<feature type="non-terminal residue" evidence="2">
    <location>
        <position position="141"/>
    </location>
</feature>
<keyword evidence="2" id="KW-0378">Hydrolase</keyword>
<organism evidence="2 3">
    <name type="scientific">SAR86 cluster bacterium</name>
    <dbReference type="NCBI Taxonomy" id="2030880"/>
    <lineage>
        <taxon>Bacteria</taxon>
        <taxon>Pseudomonadati</taxon>
        <taxon>Pseudomonadota</taxon>
        <taxon>Gammaproteobacteria</taxon>
        <taxon>SAR86 cluster</taxon>
    </lineage>
</organism>
<dbReference type="GO" id="GO:0006508">
    <property type="term" value="P:proteolysis"/>
    <property type="evidence" value="ECO:0007669"/>
    <property type="project" value="UniProtKB-KW"/>
</dbReference>
<keyword evidence="1" id="KW-0472">Membrane</keyword>
<dbReference type="PANTHER" id="PTHR36844">
    <property type="entry name" value="PROTEASE PRSW"/>
    <property type="match status" value="1"/>
</dbReference>
<keyword evidence="1" id="KW-1133">Transmembrane helix</keyword>
<feature type="transmembrane region" description="Helical" evidence="1">
    <location>
        <begin position="91"/>
        <end position="112"/>
    </location>
</feature>
<dbReference type="GO" id="GO:0008237">
    <property type="term" value="F:metallopeptidase activity"/>
    <property type="evidence" value="ECO:0007669"/>
    <property type="project" value="UniProtKB-KW"/>
</dbReference>
<feature type="transmembrane region" description="Helical" evidence="1">
    <location>
        <begin position="31"/>
        <end position="47"/>
    </location>
</feature>
<proteinExistence type="predicted"/>
<gene>
    <name evidence="2" type="ORF">EVB01_01380</name>
</gene>
<accession>A0A520LSV6</accession>
<dbReference type="PANTHER" id="PTHR36844:SF1">
    <property type="entry name" value="PROTEASE PRSW"/>
    <property type="match status" value="1"/>
</dbReference>
<evidence type="ECO:0000256" key="1">
    <source>
        <dbReference type="SAM" id="Phobius"/>
    </source>
</evidence>
<keyword evidence="1" id="KW-0812">Transmembrane</keyword>
<dbReference type="Proteomes" id="UP000319023">
    <property type="component" value="Unassembled WGS sequence"/>
</dbReference>
<feature type="transmembrane region" description="Helical" evidence="1">
    <location>
        <begin position="6"/>
        <end position="22"/>
    </location>
</feature>
<reference evidence="2 3" key="1">
    <citation type="submission" date="2019-02" db="EMBL/GenBank/DDBJ databases">
        <title>Prokaryotic population dynamics and viral predation in marine succession experiment using metagenomics: the confinement effect.</title>
        <authorList>
            <person name="Haro-Moreno J.M."/>
            <person name="Rodriguez-Valera F."/>
            <person name="Lopez-Perez M."/>
        </authorList>
    </citation>
    <scope>NUCLEOTIDE SEQUENCE [LARGE SCALE GENOMIC DNA]</scope>
    <source>
        <strain evidence="2">MED-G168</strain>
    </source>
</reference>
<name>A0A520LSV6_9GAMM</name>
<evidence type="ECO:0000313" key="2">
    <source>
        <dbReference type="EMBL" id="RZO12045.1"/>
    </source>
</evidence>
<dbReference type="Pfam" id="PF13367">
    <property type="entry name" value="PrsW-protease"/>
    <property type="match status" value="1"/>
</dbReference>
<dbReference type="InterPro" id="IPR026898">
    <property type="entry name" value="PrsW"/>
</dbReference>
<keyword evidence="2" id="KW-0482">Metalloprotease</keyword>
<dbReference type="AlphaFoldDB" id="A0A520LSV6"/>
<evidence type="ECO:0000313" key="3">
    <source>
        <dbReference type="Proteomes" id="UP000319023"/>
    </source>
</evidence>
<protein>
    <submittedName>
        <fullName evidence="2">PrsW family intramembrane metalloprotease</fullName>
    </submittedName>
</protein>
<sequence length="141" mass="15907">MHLTLLITVGVPLFIVFAIIYSDRFREPTDLVIKTFFAGVIICFPAAELNHLLIPSYEYSYRAGFTEETLKFLVLYFYIRPKSAFNEPMDAIVYGVIVSLGFATFENISYVYQGNFEIDSFSLAIIRAVSAIPLHATCGII</sequence>
<keyword evidence="2" id="KW-0645">Protease</keyword>
<comment type="caution">
    <text evidence="2">The sequence shown here is derived from an EMBL/GenBank/DDBJ whole genome shotgun (WGS) entry which is preliminary data.</text>
</comment>
<dbReference type="EMBL" id="SHBN01000018">
    <property type="protein sequence ID" value="RZO12045.1"/>
    <property type="molecule type" value="Genomic_DNA"/>
</dbReference>